<keyword evidence="1" id="KW-0472">Membrane</keyword>
<dbReference type="Gene3D" id="1.20.144.10">
    <property type="entry name" value="Phosphatidic acid phosphatase type 2/haloperoxidase"/>
    <property type="match status" value="1"/>
</dbReference>
<dbReference type="RefSeq" id="WP_310866867.1">
    <property type="nucleotide sequence ID" value="NZ_JAVLSF010001371.1"/>
</dbReference>
<name>A0AAJ2LNR5_9HYPH</name>
<proteinExistence type="predicted"/>
<evidence type="ECO:0000256" key="1">
    <source>
        <dbReference type="SAM" id="Phobius"/>
    </source>
</evidence>
<evidence type="ECO:0000313" key="3">
    <source>
        <dbReference type="Proteomes" id="UP001268610"/>
    </source>
</evidence>
<feature type="transmembrane region" description="Helical" evidence="1">
    <location>
        <begin position="49"/>
        <end position="73"/>
    </location>
</feature>
<keyword evidence="1" id="KW-1133">Transmembrane helix</keyword>
<keyword evidence="1" id="KW-0812">Transmembrane</keyword>
<evidence type="ECO:0000313" key="2">
    <source>
        <dbReference type="EMBL" id="MDR9778920.1"/>
    </source>
</evidence>
<accession>A0AAJ2LNR5</accession>
<feature type="non-terminal residue" evidence="2">
    <location>
        <position position="108"/>
    </location>
</feature>
<sequence>MITGLIMCLFFVCLCFIVQLPQANSQESEWLIQLHAYYAPYANALSSISIFLAYIGGAPLSSGIVLLLSALAYVKKRGDLSIFAITAFVGAVAMGWLFKEIIARPRPQ</sequence>
<feature type="non-terminal residue" evidence="2">
    <location>
        <position position="1"/>
    </location>
</feature>
<organism evidence="2 3">
    <name type="scientific">Rhizobium hidalgonense</name>
    <dbReference type="NCBI Taxonomy" id="1538159"/>
    <lineage>
        <taxon>Bacteria</taxon>
        <taxon>Pseudomonadati</taxon>
        <taxon>Pseudomonadota</taxon>
        <taxon>Alphaproteobacteria</taxon>
        <taxon>Hyphomicrobiales</taxon>
        <taxon>Rhizobiaceae</taxon>
        <taxon>Rhizobium/Agrobacterium group</taxon>
        <taxon>Rhizobium</taxon>
    </lineage>
</organism>
<protein>
    <submittedName>
        <fullName evidence="2">Uncharacterized protein</fullName>
    </submittedName>
</protein>
<feature type="transmembrane region" description="Helical" evidence="1">
    <location>
        <begin position="80"/>
        <end position="98"/>
    </location>
</feature>
<gene>
    <name evidence="2" type="ORF">RJJ65_40955</name>
</gene>
<dbReference type="EMBL" id="JAVLSF010001371">
    <property type="protein sequence ID" value="MDR9778920.1"/>
    <property type="molecule type" value="Genomic_DNA"/>
</dbReference>
<dbReference type="AlphaFoldDB" id="A0AAJ2LNR5"/>
<reference evidence="2" key="1">
    <citation type="submission" date="2023-04" db="EMBL/GenBank/DDBJ databases">
        <title>Genomic characterization of faba bean (Vicia faba) microsymbionts in Mexican soils.</title>
        <authorList>
            <person name="Rivera Orduna F.N."/>
            <person name="Guevara-Luna J."/>
            <person name="Yan J."/>
            <person name="Arroyo-Herrera I."/>
            <person name="Li Y."/>
            <person name="Vasquez-Murrieta M.S."/>
            <person name="Wang E.T."/>
        </authorList>
    </citation>
    <scope>NUCLEOTIDE SEQUENCE</scope>
    <source>
        <strain evidence="2">CH26</strain>
    </source>
</reference>
<dbReference type="SUPFAM" id="SSF48317">
    <property type="entry name" value="Acid phosphatase/Vanadium-dependent haloperoxidase"/>
    <property type="match status" value="1"/>
</dbReference>
<dbReference type="Proteomes" id="UP001268610">
    <property type="component" value="Unassembled WGS sequence"/>
</dbReference>
<dbReference type="InterPro" id="IPR036938">
    <property type="entry name" value="PAP2/HPO_sf"/>
</dbReference>
<comment type="caution">
    <text evidence="2">The sequence shown here is derived from an EMBL/GenBank/DDBJ whole genome shotgun (WGS) entry which is preliminary data.</text>
</comment>